<evidence type="ECO:0000256" key="1">
    <source>
        <dbReference type="SAM" id="Phobius"/>
    </source>
</evidence>
<proteinExistence type="predicted"/>
<dbReference type="AlphaFoldDB" id="A0A9J7BXF2"/>
<gene>
    <name evidence="2" type="ORF">MOP44_06885</name>
</gene>
<keyword evidence="1" id="KW-1133">Transmembrane helix</keyword>
<keyword evidence="3" id="KW-1185">Reference proteome</keyword>
<dbReference type="RefSeq" id="WP_260795250.1">
    <property type="nucleotide sequence ID" value="NZ_CP093313.1"/>
</dbReference>
<dbReference type="EMBL" id="CP093313">
    <property type="protein sequence ID" value="UWZ85662.1"/>
    <property type="molecule type" value="Genomic_DNA"/>
</dbReference>
<evidence type="ECO:0000313" key="2">
    <source>
        <dbReference type="EMBL" id="UWZ85662.1"/>
    </source>
</evidence>
<name>A0A9J7BXF2_9BACT</name>
<reference evidence="2" key="1">
    <citation type="submission" date="2021-04" db="EMBL/GenBank/DDBJ databases">
        <title>Phylogenetic analysis of Acidobacteriaceae.</title>
        <authorList>
            <person name="Qiu L."/>
            <person name="Zhang Q."/>
        </authorList>
    </citation>
    <scope>NUCLEOTIDE SEQUENCE</scope>
    <source>
        <strain evidence="2">DSM 25168</strain>
    </source>
</reference>
<dbReference type="KEGG" id="orp:MOP44_06885"/>
<sequence>MATSVASAKQFLVDRIAAEAEREGAPLNEIEKAMLAFSEVGASEKELDQARTFERDFDDKEYESRIARLARSVYDRDVAAGRKAEWDQALDELASEDFYLMVMLEQAGIVKTTSHLRLPDWRLLVGFVPALVCVALAAAVAFTPLGSRIFPNDVLRLAVAVLLLLAPFALGRLRGRRAG</sequence>
<keyword evidence="1" id="KW-0812">Transmembrane</keyword>
<feature type="transmembrane region" description="Helical" evidence="1">
    <location>
        <begin position="154"/>
        <end position="173"/>
    </location>
</feature>
<keyword evidence="1" id="KW-0472">Membrane</keyword>
<protein>
    <submittedName>
        <fullName evidence="2">Uncharacterized protein</fullName>
    </submittedName>
</protein>
<feature type="transmembrane region" description="Helical" evidence="1">
    <location>
        <begin position="121"/>
        <end position="142"/>
    </location>
</feature>
<dbReference type="Proteomes" id="UP001059380">
    <property type="component" value="Chromosome"/>
</dbReference>
<evidence type="ECO:0000313" key="3">
    <source>
        <dbReference type="Proteomes" id="UP001059380"/>
    </source>
</evidence>
<accession>A0A9J7BXF2</accession>
<organism evidence="2 3">
    <name type="scientific">Occallatibacter riparius</name>
    <dbReference type="NCBI Taxonomy" id="1002689"/>
    <lineage>
        <taxon>Bacteria</taxon>
        <taxon>Pseudomonadati</taxon>
        <taxon>Acidobacteriota</taxon>
        <taxon>Terriglobia</taxon>
        <taxon>Terriglobales</taxon>
        <taxon>Acidobacteriaceae</taxon>
        <taxon>Occallatibacter</taxon>
    </lineage>
</organism>